<dbReference type="PROSITE" id="PS50231">
    <property type="entry name" value="RICIN_B_LECTIN"/>
    <property type="match status" value="1"/>
</dbReference>
<feature type="region of interest" description="Disordered" evidence="3">
    <location>
        <begin position="261"/>
        <end position="282"/>
    </location>
</feature>
<keyword evidence="2" id="KW-0624">Polysaccharide degradation</keyword>
<dbReference type="SUPFAM" id="SSF50952">
    <property type="entry name" value="Soluble quinoprotein glucose dehydrogenase"/>
    <property type="match status" value="1"/>
</dbReference>
<dbReference type="Gene3D" id="2.80.10.50">
    <property type="match status" value="1"/>
</dbReference>
<dbReference type="CDD" id="cd23418">
    <property type="entry name" value="beta-trefoil_Ricin_XLN-like"/>
    <property type="match status" value="1"/>
</dbReference>
<dbReference type="InterPro" id="IPR003961">
    <property type="entry name" value="FN3_dom"/>
</dbReference>
<evidence type="ECO:0000259" key="4">
    <source>
        <dbReference type="PROSITE" id="PS50853"/>
    </source>
</evidence>
<dbReference type="SMART" id="SM00458">
    <property type="entry name" value="RICIN"/>
    <property type="match status" value="1"/>
</dbReference>
<dbReference type="InterPro" id="IPR012938">
    <property type="entry name" value="Glc/Sorbosone_DH"/>
</dbReference>
<evidence type="ECO:0000313" key="5">
    <source>
        <dbReference type="EMBL" id="MFC3686900.1"/>
    </source>
</evidence>
<dbReference type="Pfam" id="PF00652">
    <property type="entry name" value="Ricin_B_lectin"/>
    <property type="match status" value="1"/>
</dbReference>
<dbReference type="InterPro" id="IPR011041">
    <property type="entry name" value="Quinoprot_gluc/sorb_DH_b-prop"/>
</dbReference>
<dbReference type="EMBL" id="JBHRWW010000001">
    <property type="protein sequence ID" value="MFC3686900.1"/>
    <property type="molecule type" value="Genomic_DNA"/>
</dbReference>
<dbReference type="Pfam" id="PF00041">
    <property type="entry name" value="fn3"/>
    <property type="match status" value="1"/>
</dbReference>
<keyword evidence="1" id="KW-0326">Glycosidase</keyword>
<proteinExistence type="predicted"/>
<evidence type="ECO:0000256" key="2">
    <source>
        <dbReference type="ARBA" id="ARBA00023326"/>
    </source>
</evidence>
<dbReference type="InterPro" id="IPR013783">
    <property type="entry name" value="Ig-like_fold"/>
</dbReference>
<dbReference type="CDD" id="cd00063">
    <property type="entry name" value="FN3"/>
    <property type="match status" value="1"/>
</dbReference>
<dbReference type="InterPro" id="IPR035992">
    <property type="entry name" value="Ricin_B-like_lectins"/>
</dbReference>
<evidence type="ECO:0000256" key="3">
    <source>
        <dbReference type="SAM" id="MobiDB-lite"/>
    </source>
</evidence>
<evidence type="ECO:0000256" key="1">
    <source>
        <dbReference type="ARBA" id="ARBA00023295"/>
    </source>
</evidence>
<dbReference type="Gene3D" id="2.60.40.10">
    <property type="entry name" value="Immunoglobulins"/>
    <property type="match status" value="2"/>
</dbReference>
<accession>A0ABV7WAS2</accession>
<dbReference type="Pfam" id="PF07995">
    <property type="entry name" value="GSDH"/>
    <property type="match status" value="1"/>
</dbReference>
<comment type="caution">
    <text evidence="5">The sequence shown here is derived from an EMBL/GenBank/DDBJ whole genome shotgun (WGS) entry which is preliminary data.</text>
</comment>
<evidence type="ECO:0000313" key="6">
    <source>
        <dbReference type="Proteomes" id="UP001595685"/>
    </source>
</evidence>
<dbReference type="SUPFAM" id="SSF49265">
    <property type="entry name" value="Fibronectin type III"/>
    <property type="match status" value="2"/>
</dbReference>
<dbReference type="Proteomes" id="UP001595685">
    <property type="component" value="Unassembled WGS sequence"/>
</dbReference>
<gene>
    <name evidence="5" type="ORF">ACFOLH_00925</name>
</gene>
<dbReference type="PANTHER" id="PTHR19328:SF13">
    <property type="entry name" value="HIPL1 PROTEIN"/>
    <property type="match status" value="1"/>
</dbReference>
<dbReference type="SMART" id="SM00060">
    <property type="entry name" value="FN3"/>
    <property type="match status" value="2"/>
</dbReference>
<name>A0ABV7WAS2_9MICO</name>
<organism evidence="5 6">
    <name type="scientific">Aquipuribacter hungaricus</name>
    <dbReference type="NCBI Taxonomy" id="545624"/>
    <lineage>
        <taxon>Bacteria</taxon>
        <taxon>Bacillati</taxon>
        <taxon>Actinomycetota</taxon>
        <taxon>Actinomycetes</taxon>
        <taxon>Micrococcales</taxon>
        <taxon>Intrasporangiaceae</taxon>
        <taxon>Aquipuribacter</taxon>
    </lineage>
</organism>
<dbReference type="RefSeq" id="WP_340291494.1">
    <property type="nucleotide sequence ID" value="NZ_JBBEOI010000041.1"/>
</dbReference>
<dbReference type="PANTHER" id="PTHR19328">
    <property type="entry name" value="HEDGEHOG-INTERACTING PROTEIN"/>
    <property type="match status" value="1"/>
</dbReference>
<dbReference type="InterPro" id="IPR000772">
    <property type="entry name" value="Ricin_B_lectin"/>
</dbReference>
<dbReference type="InterPro" id="IPR011042">
    <property type="entry name" value="6-blade_b-propeller_TolB-like"/>
</dbReference>
<protein>
    <submittedName>
        <fullName evidence="5">Lectin</fullName>
    </submittedName>
</protein>
<dbReference type="InterPro" id="IPR036116">
    <property type="entry name" value="FN3_sf"/>
</dbReference>
<keyword evidence="1" id="KW-0378">Hydrolase</keyword>
<keyword evidence="2" id="KW-0119">Carbohydrate metabolism</keyword>
<dbReference type="Gene3D" id="2.120.10.30">
    <property type="entry name" value="TolB, C-terminal domain"/>
    <property type="match status" value="1"/>
</dbReference>
<reference evidence="6" key="1">
    <citation type="journal article" date="2019" name="Int. J. Syst. Evol. Microbiol.">
        <title>The Global Catalogue of Microorganisms (GCM) 10K type strain sequencing project: providing services to taxonomists for standard genome sequencing and annotation.</title>
        <authorList>
            <consortium name="The Broad Institute Genomics Platform"/>
            <consortium name="The Broad Institute Genome Sequencing Center for Infectious Disease"/>
            <person name="Wu L."/>
            <person name="Ma J."/>
        </authorList>
    </citation>
    <scope>NUCLEOTIDE SEQUENCE [LARGE SCALE GENOMIC DNA]</scope>
    <source>
        <strain evidence="6">NCAIM B.02333</strain>
    </source>
</reference>
<keyword evidence="6" id="KW-1185">Reference proteome</keyword>
<dbReference type="NCBIfam" id="NF035930">
    <property type="entry name" value="lectin_2"/>
    <property type="match status" value="1"/>
</dbReference>
<sequence length="699" mass="72412">MRAGARARAGARTGARAGARARTAAGAALLLLATLLVGLGAAAPAGAATEVALRGVQSGRCLDVAGAATAPGTTVQVYDCHGGANQRWTPTAAGELRVYGSMCLDVKGRDTTAPAVAQIWTCNGGSNQRWTLRADGAVVGVPSGLCLDVTERRTARSSPVGLWTCNGQTNQQWQQVGAAADAVAPTVPGSPRVADLRCTSVRFSWTASTDAVGVVAYDVYHDGQLITSVPATVLATTVAVEPGVRWGLYVNARDAAGNVSQASTTVPVTPPPCSTDSTPPSAPTGLRATAAGTSVQLTWTASTDDVAVTAYDVYRDGTRVATVTEPRATDAGLAASTAYGYAVAARDAQGNVSTRSATVRVTTAAACATPVCSVTQVAIDTDIPWGLATMPDGSVLYSRRDAYDIVRLDPVTGQKRTVGRVPGVASTDGEGGLLGIALSPTFAADRWLYVMHTSPTDNRVVRMKLVGDTLDTASTQVLVQGIRRNKFHDGGRLRFGPDGKLYVSTGDAQSAASAQDTSSLNGKILRINPDGTVPADNPFGNAVWSYGHRNPQGLAFDSAGRLWEQEFGNGIMDETNLITRGGNYGWPACEGTSGTCSTPGFIAPARTYTTAAGSCSGIAVVKDALYVACLRGERMYRHTITAGGTLTDQQQYFVGTYGRLRTVEPAPGGGLWLTTTTLGDKDSVADNSAERVLRVQLGG</sequence>
<dbReference type="PROSITE" id="PS50853">
    <property type="entry name" value="FN3"/>
    <property type="match status" value="1"/>
</dbReference>
<feature type="domain" description="Fibronectin type-III" evidence="4">
    <location>
        <begin position="279"/>
        <end position="366"/>
    </location>
</feature>
<dbReference type="SUPFAM" id="SSF50370">
    <property type="entry name" value="Ricin B-like lectins"/>
    <property type="match status" value="1"/>
</dbReference>